<dbReference type="InterPro" id="IPR031826">
    <property type="entry name" value="IC97/Casc1_N"/>
</dbReference>
<dbReference type="InterPro" id="IPR023247">
    <property type="entry name" value="IC97/Dnai7-like"/>
</dbReference>
<dbReference type="AlphaFoldDB" id="I7LV93"/>
<feature type="compositionally biased region" description="Polar residues" evidence="2">
    <location>
        <begin position="667"/>
        <end position="690"/>
    </location>
</feature>
<evidence type="ECO:0000256" key="1">
    <source>
        <dbReference type="ARBA" id="ARBA00024332"/>
    </source>
</evidence>
<feature type="compositionally biased region" description="Basic and acidic residues" evidence="2">
    <location>
        <begin position="725"/>
        <end position="735"/>
    </location>
</feature>
<evidence type="ECO:0000313" key="5">
    <source>
        <dbReference type="Proteomes" id="UP000009168"/>
    </source>
</evidence>
<dbReference type="OrthoDB" id="297923at2759"/>
<dbReference type="GO" id="GO:0005930">
    <property type="term" value="C:axoneme"/>
    <property type="evidence" value="ECO:0007669"/>
    <property type="project" value="TreeGrafter"/>
</dbReference>
<feature type="region of interest" description="Disordered" evidence="2">
    <location>
        <begin position="667"/>
        <end position="735"/>
    </location>
</feature>
<feature type="compositionally biased region" description="Basic residues" evidence="2">
    <location>
        <begin position="1"/>
        <end position="11"/>
    </location>
</feature>
<evidence type="ECO:0000259" key="3">
    <source>
        <dbReference type="Pfam" id="PF15927"/>
    </source>
</evidence>
<organism evidence="4 5">
    <name type="scientific">Tetrahymena thermophila (strain SB210)</name>
    <dbReference type="NCBI Taxonomy" id="312017"/>
    <lineage>
        <taxon>Eukaryota</taxon>
        <taxon>Sar</taxon>
        <taxon>Alveolata</taxon>
        <taxon>Ciliophora</taxon>
        <taxon>Intramacronucleata</taxon>
        <taxon>Oligohymenophorea</taxon>
        <taxon>Hymenostomatida</taxon>
        <taxon>Tetrahymenina</taxon>
        <taxon>Tetrahymenidae</taxon>
        <taxon>Tetrahymena</taxon>
    </lineage>
</organism>
<dbReference type="PANTHER" id="PTHR20929">
    <property type="entry name" value="LUNG ADENOMA SUSCEPTIBILITY 1-RELATED"/>
    <property type="match status" value="1"/>
</dbReference>
<keyword evidence="5" id="KW-1185">Reference proteome</keyword>
<feature type="domain" description="IC97/Casc1 N-terminal" evidence="3">
    <location>
        <begin position="24"/>
        <end position="193"/>
    </location>
</feature>
<feature type="region of interest" description="Disordered" evidence="2">
    <location>
        <begin position="1"/>
        <end position="61"/>
    </location>
</feature>
<sequence length="735" mass="85989">MPPKAKPKKLTKKELLALQEEQRRKDEEERKKREEEEEKQRKILEEQRRKEEERLAAEEKARLKEEEQELEGWRNQILKEREEQVREMRKVHEWDRYMKCSSKPDAIKENELSTFITQYNESPRVTELKIDEALQQIQYAESVVEDVIAFQQRAYAEGRMEDSQRLLKQVLQIRQINDRKIEEISSHLCIYAEFLYEQKLDEISKRLQSESPNKNIKSTDDKQKTEIYKIYPPLPDIRYGVWINPHSKSSYRHKPIDFLGIGIQCEVPRNYMSQSIIMKALWTSYDSLTNPEYKQNSKDIVMGGVLNVECLEYLPAKVKTANWTLKFHYDVEESIKRLPYPSQDSNAQTHQNIQPVKVSYTLPPYLLIYPNDHHRVVVYDNQQQKWTSEYIVDDVKYEADKKLLNFSTIRLAPCAYVQEKCTDYPYVSWKIRCVKPDTAYIDIQGKRDTFKFEITPGFVMLRNRNEPELKHLVNRKMPTGLLLSQLSKSGIHLQPHEDDANDENIVKKNPAAEATAIAEIVFAVRSFFIQSSRFSGQINKDKILVRIKENLEYDEEFLENQEKDWKTICFQPGKSSIIKSRDSQATCNENLLEETVTHATLELLLKKHDLAEQKVLDKMRDLKSILFMDTLSRFLNLTKLLSFTSGIPPENQPKKVYQKAERTIPNNSLLGNTSFIMNNLNPTSSSQIQGTEEKKSEGVIQEQQGQPAEGEQQNNTNQSNPQPDNEEKKEEVPAS</sequence>
<dbReference type="Pfam" id="PF15927">
    <property type="entry name" value="Casc1_N"/>
    <property type="match status" value="1"/>
</dbReference>
<gene>
    <name evidence="4" type="ORF">TTHERM_00437360</name>
</gene>
<dbReference type="Proteomes" id="UP000009168">
    <property type="component" value="Unassembled WGS sequence"/>
</dbReference>
<dbReference type="InParanoid" id="I7LV93"/>
<name>I7LV93_TETTS</name>
<reference evidence="5" key="1">
    <citation type="journal article" date="2006" name="PLoS Biol.">
        <title>Macronuclear genome sequence of the ciliate Tetrahymena thermophila, a model eukaryote.</title>
        <authorList>
            <person name="Eisen J.A."/>
            <person name="Coyne R.S."/>
            <person name="Wu M."/>
            <person name="Wu D."/>
            <person name="Thiagarajan M."/>
            <person name="Wortman J.R."/>
            <person name="Badger J.H."/>
            <person name="Ren Q."/>
            <person name="Amedeo P."/>
            <person name="Jones K.M."/>
            <person name="Tallon L.J."/>
            <person name="Delcher A.L."/>
            <person name="Salzberg S.L."/>
            <person name="Silva J.C."/>
            <person name="Haas B.J."/>
            <person name="Majoros W.H."/>
            <person name="Farzad M."/>
            <person name="Carlton J.M."/>
            <person name="Smith R.K. Jr."/>
            <person name="Garg J."/>
            <person name="Pearlman R.E."/>
            <person name="Karrer K.M."/>
            <person name="Sun L."/>
            <person name="Manning G."/>
            <person name="Elde N.C."/>
            <person name="Turkewitz A.P."/>
            <person name="Asai D.J."/>
            <person name="Wilkes D.E."/>
            <person name="Wang Y."/>
            <person name="Cai H."/>
            <person name="Collins K."/>
            <person name="Stewart B.A."/>
            <person name="Lee S.R."/>
            <person name="Wilamowska K."/>
            <person name="Weinberg Z."/>
            <person name="Ruzzo W.L."/>
            <person name="Wloga D."/>
            <person name="Gaertig J."/>
            <person name="Frankel J."/>
            <person name="Tsao C.-C."/>
            <person name="Gorovsky M.A."/>
            <person name="Keeling P.J."/>
            <person name="Waller R.F."/>
            <person name="Patron N.J."/>
            <person name="Cherry J.M."/>
            <person name="Stover N.A."/>
            <person name="Krieger C.J."/>
            <person name="del Toro C."/>
            <person name="Ryder H.F."/>
            <person name="Williamson S.C."/>
            <person name="Barbeau R.A."/>
            <person name="Hamilton E.P."/>
            <person name="Orias E."/>
        </authorList>
    </citation>
    <scope>NUCLEOTIDE SEQUENCE [LARGE SCALE GENOMIC DNA]</scope>
    <source>
        <strain evidence="5">SB210</strain>
    </source>
</reference>
<dbReference type="EMBL" id="GG662663">
    <property type="protein sequence ID" value="EAR97487.2"/>
    <property type="molecule type" value="Genomic_DNA"/>
</dbReference>
<evidence type="ECO:0000256" key="2">
    <source>
        <dbReference type="SAM" id="MobiDB-lite"/>
    </source>
</evidence>
<dbReference type="eggNOG" id="ENOG502R223">
    <property type="taxonomic scope" value="Eukaryota"/>
</dbReference>
<comment type="similarity">
    <text evidence="1">Belongs to the DNAI7 family.</text>
</comment>
<dbReference type="RefSeq" id="XP_001017732.2">
    <property type="nucleotide sequence ID" value="XM_001017732.2"/>
</dbReference>
<evidence type="ECO:0000313" key="4">
    <source>
        <dbReference type="EMBL" id="EAR97487.2"/>
    </source>
</evidence>
<protein>
    <recommendedName>
        <fullName evidence="3">IC97/Casc1 N-terminal domain-containing protein</fullName>
    </recommendedName>
</protein>
<dbReference type="KEGG" id="tet:TTHERM_00437360"/>
<dbReference type="PANTHER" id="PTHR20929:SF11">
    <property type="entry name" value="DYNEIN AXONEMAL INTERMEDIATE CHAIN 7"/>
    <property type="match status" value="1"/>
</dbReference>
<dbReference type="GeneID" id="7822941"/>
<proteinExistence type="inferred from homology"/>
<feature type="compositionally biased region" description="Low complexity" evidence="2">
    <location>
        <begin position="701"/>
        <end position="723"/>
    </location>
</feature>
<accession>I7LV93</accession>
<dbReference type="GO" id="GO:0008017">
    <property type="term" value="F:microtubule binding"/>
    <property type="evidence" value="ECO:0007669"/>
    <property type="project" value="TreeGrafter"/>
</dbReference>
<dbReference type="GO" id="GO:0048487">
    <property type="term" value="F:beta-tubulin binding"/>
    <property type="evidence" value="ECO:0007669"/>
    <property type="project" value="TreeGrafter"/>
</dbReference>
<feature type="compositionally biased region" description="Basic and acidic residues" evidence="2">
    <location>
        <begin position="12"/>
        <end position="61"/>
    </location>
</feature>